<evidence type="ECO:0000256" key="1">
    <source>
        <dbReference type="ARBA" id="ARBA00023015"/>
    </source>
</evidence>
<keyword evidence="3" id="KW-0804">Transcription</keyword>
<sequence length="153" mass="17411">MLDLDQYGISKEWNPQEEIVYCTALMYNKVSSSIANYLKDYNLTVGKFNILFALKNHGGIDGIKQVEVSKHLIVTPSNMTKMIDKLEKEGMVTRSALEGDRRVNIVKITEKALDLLKNIWDGYNEVIQNSVKDLTISQQKQLAGLLKNWFSKA</sequence>
<evidence type="ECO:0000259" key="4">
    <source>
        <dbReference type="PROSITE" id="PS50995"/>
    </source>
</evidence>
<organism evidence="5">
    <name type="scientific">hydrothermal vent metagenome</name>
    <dbReference type="NCBI Taxonomy" id="652676"/>
    <lineage>
        <taxon>unclassified sequences</taxon>
        <taxon>metagenomes</taxon>
        <taxon>ecological metagenomes</taxon>
    </lineage>
</organism>
<dbReference type="GO" id="GO:0003700">
    <property type="term" value="F:DNA-binding transcription factor activity"/>
    <property type="evidence" value="ECO:0007669"/>
    <property type="project" value="InterPro"/>
</dbReference>
<dbReference type="SMART" id="SM00347">
    <property type="entry name" value="HTH_MARR"/>
    <property type="match status" value="1"/>
</dbReference>
<evidence type="ECO:0000256" key="2">
    <source>
        <dbReference type="ARBA" id="ARBA00023125"/>
    </source>
</evidence>
<dbReference type="PANTHER" id="PTHR42756">
    <property type="entry name" value="TRANSCRIPTIONAL REGULATOR, MARR"/>
    <property type="match status" value="1"/>
</dbReference>
<dbReference type="EMBL" id="UOGJ01000001">
    <property type="protein sequence ID" value="VAX34792.1"/>
    <property type="molecule type" value="Genomic_DNA"/>
</dbReference>
<dbReference type="PROSITE" id="PS50995">
    <property type="entry name" value="HTH_MARR_2"/>
    <property type="match status" value="1"/>
</dbReference>
<evidence type="ECO:0000256" key="3">
    <source>
        <dbReference type="ARBA" id="ARBA00023163"/>
    </source>
</evidence>
<dbReference type="PRINTS" id="PR00598">
    <property type="entry name" value="HTHMARR"/>
</dbReference>
<dbReference type="InterPro" id="IPR036390">
    <property type="entry name" value="WH_DNA-bd_sf"/>
</dbReference>
<proteinExistence type="predicted"/>
<evidence type="ECO:0000313" key="5">
    <source>
        <dbReference type="EMBL" id="VAX34792.1"/>
    </source>
</evidence>
<dbReference type="AlphaFoldDB" id="A0A3B1D241"/>
<feature type="domain" description="HTH marR-type" evidence="4">
    <location>
        <begin position="16"/>
        <end position="151"/>
    </location>
</feature>
<reference evidence="5" key="1">
    <citation type="submission" date="2018-06" db="EMBL/GenBank/DDBJ databases">
        <authorList>
            <person name="Zhirakovskaya E."/>
        </authorList>
    </citation>
    <scope>NUCLEOTIDE SEQUENCE</scope>
</reference>
<protein>
    <recommendedName>
        <fullName evidence="4">HTH marR-type domain-containing protein</fullName>
    </recommendedName>
</protein>
<dbReference type="Gene3D" id="1.10.10.10">
    <property type="entry name" value="Winged helix-like DNA-binding domain superfamily/Winged helix DNA-binding domain"/>
    <property type="match status" value="1"/>
</dbReference>
<accession>A0A3B1D241</accession>
<dbReference type="PANTHER" id="PTHR42756:SF1">
    <property type="entry name" value="TRANSCRIPTIONAL REPRESSOR OF EMRAB OPERON"/>
    <property type="match status" value="1"/>
</dbReference>
<keyword evidence="2" id="KW-0238">DNA-binding</keyword>
<dbReference type="Pfam" id="PF01047">
    <property type="entry name" value="MarR"/>
    <property type="match status" value="1"/>
</dbReference>
<keyword evidence="1" id="KW-0805">Transcription regulation</keyword>
<dbReference type="GO" id="GO:0003677">
    <property type="term" value="F:DNA binding"/>
    <property type="evidence" value="ECO:0007669"/>
    <property type="project" value="UniProtKB-KW"/>
</dbReference>
<name>A0A3B1D241_9ZZZZ</name>
<dbReference type="InterPro" id="IPR036388">
    <property type="entry name" value="WH-like_DNA-bd_sf"/>
</dbReference>
<dbReference type="InterPro" id="IPR000835">
    <property type="entry name" value="HTH_MarR-typ"/>
</dbReference>
<dbReference type="SUPFAM" id="SSF46785">
    <property type="entry name" value="Winged helix' DNA-binding domain"/>
    <property type="match status" value="1"/>
</dbReference>
<gene>
    <name evidence="5" type="ORF">MNBD_UNCLBAC01-96</name>
</gene>